<dbReference type="EMBL" id="JAJJMB010010723">
    <property type="protein sequence ID" value="KAI3906734.1"/>
    <property type="molecule type" value="Genomic_DNA"/>
</dbReference>
<evidence type="ECO:0000313" key="2">
    <source>
        <dbReference type="Proteomes" id="UP001202328"/>
    </source>
</evidence>
<name>A0AAD4XEI0_9MAGN</name>
<protein>
    <submittedName>
        <fullName evidence="1">Uncharacterized protein</fullName>
    </submittedName>
</protein>
<sequence>MRTRQFGKPFSIILRFSNSRPPRHITVPAKKGELKIGEEMLRNCSCGSGRCAATGARLNEVTGNYEARKVELCYWCRVTRVYGMIGEFE</sequence>
<evidence type="ECO:0000313" key="1">
    <source>
        <dbReference type="EMBL" id="KAI3906734.1"/>
    </source>
</evidence>
<dbReference type="AlphaFoldDB" id="A0AAD4XEI0"/>
<proteinExistence type="predicted"/>
<comment type="caution">
    <text evidence="1">The sequence shown here is derived from an EMBL/GenBank/DDBJ whole genome shotgun (WGS) entry which is preliminary data.</text>
</comment>
<gene>
    <name evidence="1" type="ORF">MKW98_005087</name>
</gene>
<organism evidence="1 2">
    <name type="scientific">Papaver atlanticum</name>
    <dbReference type="NCBI Taxonomy" id="357466"/>
    <lineage>
        <taxon>Eukaryota</taxon>
        <taxon>Viridiplantae</taxon>
        <taxon>Streptophyta</taxon>
        <taxon>Embryophyta</taxon>
        <taxon>Tracheophyta</taxon>
        <taxon>Spermatophyta</taxon>
        <taxon>Magnoliopsida</taxon>
        <taxon>Ranunculales</taxon>
        <taxon>Papaveraceae</taxon>
        <taxon>Papaveroideae</taxon>
        <taxon>Papaver</taxon>
    </lineage>
</organism>
<reference evidence="1" key="1">
    <citation type="submission" date="2022-04" db="EMBL/GenBank/DDBJ databases">
        <title>A functionally conserved STORR gene fusion in Papaver species that diverged 16.8 million years ago.</title>
        <authorList>
            <person name="Catania T."/>
        </authorList>
    </citation>
    <scope>NUCLEOTIDE SEQUENCE</scope>
    <source>
        <strain evidence="1">S-188037</strain>
    </source>
</reference>
<keyword evidence="2" id="KW-1185">Reference proteome</keyword>
<dbReference type="Proteomes" id="UP001202328">
    <property type="component" value="Unassembled WGS sequence"/>
</dbReference>
<accession>A0AAD4XEI0</accession>